<gene>
    <name evidence="1" type="ORF">LRI_1929</name>
</gene>
<accession>R9WK88</accession>
<dbReference type="HOGENOM" id="CLU_047237_0_0_9"/>
<evidence type="ECO:0000313" key="1">
    <source>
        <dbReference type="EMBL" id="AGO00139.1"/>
    </source>
</evidence>
<dbReference type="PATRIC" id="fig|1340495.3.peg.1929"/>
<dbReference type="AlphaFoldDB" id="R9WK88"/>
<dbReference type="RefSeq" id="WP_016497292.1">
    <property type="nucleotide sequence ID" value="NC_021503.1"/>
</dbReference>
<protein>
    <submittedName>
        <fullName evidence="1">Lipoprotein</fullName>
    </submittedName>
</protein>
<dbReference type="Proteomes" id="UP000014360">
    <property type="component" value="Plasmid pLRI01"/>
</dbReference>
<evidence type="ECO:0000313" key="2">
    <source>
        <dbReference type="Proteomes" id="UP000014360"/>
    </source>
</evidence>
<geneLocation type="plasmid" evidence="1 2">
    <name>pLRI01</name>
</geneLocation>
<reference evidence="1 2" key="1">
    <citation type="submission" date="2013-06" db="EMBL/GenBank/DDBJ databases">
        <title>The Complete Genome Sequence of Lactobacillus reuteri I5007, a Probiotic Strain Isolated from Healthy Pig.</title>
        <authorList>
            <person name="Hou C."/>
            <person name="Qiao S."/>
            <person name="Zeng X."/>
            <person name="Ma X."/>
            <person name="Yang F."/>
        </authorList>
    </citation>
    <scope>NUCLEOTIDE SEQUENCE [LARGE SCALE GENOMIC DNA]</scope>
    <source>
        <strain evidence="1 2">I5007</strain>
        <plasmid evidence="1 2">pLRI01</plasmid>
    </source>
</reference>
<keyword evidence="1" id="KW-0449">Lipoprotein</keyword>
<proteinExistence type="predicted"/>
<keyword evidence="1" id="KW-0614">Plasmid</keyword>
<dbReference type="EMBL" id="CP006012">
    <property type="protein sequence ID" value="AGO00139.1"/>
    <property type="molecule type" value="Genomic_DNA"/>
</dbReference>
<sequence length="463" mass="51458">MTENNQGQAQLIASGWHATGASNSDRYRYMIVFDNTLGHEIARQKLVPQVRSDVQRAYPNVDNSLYSGFNITIDIPNSSINHSLSLIARYSNDPNNGEGARVDYWFNPLALNEGNQAYLDGLSSNGNTLTVTGWHATNQAAGRPYHYIIAWDQNLGHEIARQKVTAVSRPDVANAYSTVANAVNSGFSVKFNLTPQFFNDNIQFISRWTDDAAGNGNAVDYWFKPMNRTNRANLDSVTLSNGQVKVAGWHATDLSQLEPNHYLIVFDNTTGQQVASEKVDLLSSQDVKNVFGDIQTADHSRFNYTFNSLHLIPGHNYSLVSRYSADATGNGNDGAHTDSWLNMGTFQQSAYSIDNVALNQRHMTVQGWLANDYAMTKPYAYAILLQNGHEIGRQRLNLSERADVAKVYPQIYRSQYSGFNANFDLPTLSTAGLQLVLRFTDDPAGNGNSSDQWIKLNKFSLAD</sequence>
<name>R9WK88_LIMRT</name>
<organism evidence="1 2">
    <name type="scientific">Limosilactobacillus reuteri I5007</name>
    <dbReference type="NCBI Taxonomy" id="1340495"/>
    <lineage>
        <taxon>Bacteria</taxon>
        <taxon>Bacillati</taxon>
        <taxon>Bacillota</taxon>
        <taxon>Bacilli</taxon>
        <taxon>Lactobacillales</taxon>
        <taxon>Lactobacillaceae</taxon>
        <taxon>Limosilactobacillus</taxon>
    </lineage>
</organism>
<dbReference type="KEGG" id="lrt:LRI_1929"/>